<dbReference type="GO" id="GO:0043190">
    <property type="term" value="C:ATP-binding cassette (ABC) transporter complex"/>
    <property type="evidence" value="ECO:0007669"/>
    <property type="project" value="InterPro"/>
</dbReference>
<keyword evidence="3" id="KW-1185">Reference proteome</keyword>
<accession>A0A1G9GQU3</accession>
<keyword evidence="1" id="KW-0812">Transmembrane</keyword>
<dbReference type="EMBL" id="FNFO01000004">
    <property type="protein sequence ID" value="SDL03008.1"/>
    <property type="molecule type" value="Genomic_DNA"/>
</dbReference>
<dbReference type="AlphaFoldDB" id="A0A1G9GQU3"/>
<dbReference type="PANTHER" id="PTHR30188:SF4">
    <property type="entry name" value="PROTEIN TRIGALACTOSYLDIACYLGLYCEROL 1, CHLOROPLASTIC"/>
    <property type="match status" value="1"/>
</dbReference>
<dbReference type="STRING" id="1075417.SAMN05421823_104184"/>
<feature type="transmembrane region" description="Helical" evidence="1">
    <location>
        <begin position="144"/>
        <end position="163"/>
    </location>
</feature>
<protein>
    <submittedName>
        <fullName evidence="2">Phospholipid/cholesterol/gamma-HCH transport system permease protein</fullName>
    </submittedName>
</protein>
<evidence type="ECO:0000256" key="1">
    <source>
        <dbReference type="SAM" id="Phobius"/>
    </source>
</evidence>
<gene>
    <name evidence="2" type="ORF">SAMN05421823_104184</name>
</gene>
<evidence type="ECO:0000313" key="3">
    <source>
        <dbReference type="Proteomes" id="UP000198510"/>
    </source>
</evidence>
<feature type="transmembrane region" description="Helical" evidence="1">
    <location>
        <begin position="200"/>
        <end position="220"/>
    </location>
</feature>
<dbReference type="Proteomes" id="UP000198510">
    <property type="component" value="Unassembled WGS sequence"/>
</dbReference>
<keyword evidence="1" id="KW-0472">Membrane</keyword>
<reference evidence="2 3" key="1">
    <citation type="submission" date="2016-10" db="EMBL/GenBank/DDBJ databases">
        <authorList>
            <person name="de Groot N.N."/>
        </authorList>
    </citation>
    <scope>NUCLEOTIDE SEQUENCE [LARGE SCALE GENOMIC DNA]</scope>
    <source>
        <strain evidence="2 3">DSM 25186</strain>
    </source>
</reference>
<dbReference type="InterPro" id="IPR030802">
    <property type="entry name" value="Permease_MalE"/>
</dbReference>
<keyword evidence="1" id="KW-1133">Transmembrane helix</keyword>
<dbReference type="GO" id="GO:0005548">
    <property type="term" value="F:phospholipid transporter activity"/>
    <property type="evidence" value="ECO:0007669"/>
    <property type="project" value="TreeGrafter"/>
</dbReference>
<dbReference type="Pfam" id="PF02405">
    <property type="entry name" value="MlaE"/>
    <property type="match status" value="1"/>
</dbReference>
<proteinExistence type="predicted"/>
<feature type="transmembrane region" description="Helical" evidence="1">
    <location>
        <begin position="240"/>
        <end position="261"/>
    </location>
</feature>
<organism evidence="2 3">
    <name type="scientific">Catalinimonas alkaloidigena</name>
    <dbReference type="NCBI Taxonomy" id="1075417"/>
    <lineage>
        <taxon>Bacteria</taxon>
        <taxon>Pseudomonadati</taxon>
        <taxon>Bacteroidota</taxon>
        <taxon>Cytophagia</taxon>
        <taxon>Cytophagales</taxon>
        <taxon>Catalimonadaceae</taxon>
        <taxon>Catalinimonas</taxon>
    </lineage>
</organism>
<dbReference type="PANTHER" id="PTHR30188">
    <property type="entry name" value="ABC TRANSPORTER PERMEASE PROTEIN-RELATED"/>
    <property type="match status" value="1"/>
</dbReference>
<sequence length="262" mass="28830">MGFPVQIKTPYPPGFRTFFIRLALNARYVWRLFLAMITPPYEGREILAQCYRMGYKSFLLIGFTALLVGSVFTRQSRPSLISFGAESWLPFLMAVAIVRGTGPLVTALICAGKIGSNVGAELSAMNVTEQIDAMEVSGTDPFRYLVVSRVTAITLMLPVLVIYADMLGLFGAFLTTRYYTNISLELFVHQTFSSLSIRDLALTIIKPLVFGFAIGTISTYHGYYSSRATIGVGKAANSSVVASMVSIFILDFLTVQFISLFP</sequence>
<name>A0A1G9GQU3_9BACT</name>
<feature type="transmembrane region" description="Helical" evidence="1">
    <location>
        <begin position="58"/>
        <end position="76"/>
    </location>
</feature>
<evidence type="ECO:0000313" key="2">
    <source>
        <dbReference type="EMBL" id="SDL03008.1"/>
    </source>
</evidence>
<feature type="transmembrane region" description="Helical" evidence="1">
    <location>
        <begin position="88"/>
        <end position="111"/>
    </location>
</feature>